<evidence type="ECO:0000313" key="2">
    <source>
        <dbReference type="Proteomes" id="UP000029067"/>
    </source>
</evidence>
<evidence type="ECO:0000313" key="1">
    <source>
        <dbReference type="EMBL" id="KFI57513.1"/>
    </source>
</evidence>
<comment type="caution">
    <text evidence="1">The sequence shown here is derived from an EMBL/GenBank/DDBJ whole genome shotgun (WGS) entry which is preliminary data.</text>
</comment>
<reference evidence="1 2" key="1">
    <citation type="submission" date="2014-03" db="EMBL/GenBank/DDBJ databases">
        <title>Genomics of Bifidobacteria.</title>
        <authorList>
            <person name="Ventura M."/>
            <person name="Milani C."/>
            <person name="Lugli G.A."/>
        </authorList>
    </citation>
    <scope>NUCLEOTIDE SEQUENCE [LARGE SCALE GENOMIC DNA]</scope>
    <source>
        <strain evidence="1 2">LMG 10738</strain>
    </source>
</reference>
<evidence type="ECO:0008006" key="3">
    <source>
        <dbReference type="Google" id="ProtNLM"/>
    </source>
</evidence>
<protein>
    <recommendedName>
        <fullName evidence="3">Minor tail protein</fullName>
    </recommendedName>
</protein>
<sequence>MATTALGVSATTDNVGVTPLTHRLILGSYFQDTGVIYGLGVTGRSDLSYAVSAGCAVVQRAPSDGMMLAYWEGGATENRVSAGDPSNPRIDVVWIRANNSPEYPADPDNRVHVGVTQGVPAVSPVKPAIPAGCTEIGARLMPAGATSTQSTTKYETVNYALPYGANRGKIAESWLRQDFSWTAAAAVIVKMQKVSFTLPSDRILRFDYKCNFSAQGATKDSISEWAMAFYVDGKVLDHSAVNFVSHATSWTTHETSYTAEIPAGEHTAEVGGWFGYGSKPNFHYSGGAGTAEVWVGRRFSIWDAGAAR</sequence>
<dbReference type="OrthoDB" id="3240452at2"/>
<dbReference type="STRING" id="1688.BCUN_1861"/>
<proteinExistence type="predicted"/>
<dbReference type="eggNOG" id="ENOG5031TK5">
    <property type="taxonomic scope" value="Bacteria"/>
</dbReference>
<accession>A0A087AFG3</accession>
<dbReference type="Proteomes" id="UP000029067">
    <property type="component" value="Unassembled WGS sequence"/>
</dbReference>
<dbReference type="RefSeq" id="WP_156100163.1">
    <property type="nucleotide sequence ID" value="NZ_JGYV01000033.1"/>
</dbReference>
<keyword evidence="2" id="KW-1185">Reference proteome</keyword>
<dbReference type="AlphaFoldDB" id="A0A087AFG3"/>
<organism evidence="1 2">
    <name type="scientific">Bifidobacterium cuniculi</name>
    <dbReference type="NCBI Taxonomy" id="1688"/>
    <lineage>
        <taxon>Bacteria</taxon>
        <taxon>Bacillati</taxon>
        <taxon>Actinomycetota</taxon>
        <taxon>Actinomycetes</taxon>
        <taxon>Bifidobacteriales</taxon>
        <taxon>Bifidobacteriaceae</taxon>
        <taxon>Bifidobacterium</taxon>
    </lineage>
</organism>
<dbReference type="EMBL" id="JGYV01000033">
    <property type="protein sequence ID" value="KFI57513.1"/>
    <property type="molecule type" value="Genomic_DNA"/>
</dbReference>
<name>A0A087AFG3_9BIFI</name>
<gene>
    <name evidence="1" type="ORF">BCUN_1861</name>
</gene>